<name>A0A382BES9_9ZZZZ</name>
<dbReference type="InterPro" id="IPR011659">
    <property type="entry name" value="WD40"/>
</dbReference>
<dbReference type="Pfam" id="PF07676">
    <property type="entry name" value="PD40"/>
    <property type="match status" value="1"/>
</dbReference>
<dbReference type="SUPFAM" id="SSF82171">
    <property type="entry name" value="DPP6 N-terminal domain-like"/>
    <property type="match status" value="1"/>
</dbReference>
<evidence type="ECO:0000256" key="1">
    <source>
        <dbReference type="SAM" id="Phobius"/>
    </source>
</evidence>
<dbReference type="EMBL" id="UINC01029292">
    <property type="protein sequence ID" value="SVB11763.1"/>
    <property type="molecule type" value="Genomic_DNA"/>
</dbReference>
<proteinExistence type="predicted"/>
<keyword evidence="1" id="KW-0472">Membrane</keyword>
<feature type="non-terminal residue" evidence="2">
    <location>
        <position position="155"/>
    </location>
</feature>
<evidence type="ECO:0008006" key="3">
    <source>
        <dbReference type="Google" id="ProtNLM"/>
    </source>
</evidence>
<dbReference type="Gene3D" id="2.120.10.30">
    <property type="entry name" value="TolB, C-terminal domain"/>
    <property type="match status" value="1"/>
</dbReference>
<keyword evidence="1" id="KW-0812">Transmembrane</keyword>
<dbReference type="InterPro" id="IPR011042">
    <property type="entry name" value="6-blade_b-propeller_TolB-like"/>
</dbReference>
<sequence>MNYYFIIQTINISVLIMANNLSRITPFFIMAIIVATMILSGCESPDTSLVFSSQRNGNLDIYSINPITLEEINLTNSRYDESTPIVAQNGNEIVFLTKDVDRYFIETMPINGGPRKQLTKNANALPLFRHYAWSPNSDRLSFIQSITSTPAQSGL</sequence>
<protein>
    <recommendedName>
        <fullName evidence="3">Dipeptidylpeptidase IV N-terminal domain-containing protein</fullName>
    </recommendedName>
</protein>
<keyword evidence="1" id="KW-1133">Transmembrane helix</keyword>
<dbReference type="AlphaFoldDB" id="A0A382BES9"/>
<reference evidence="2" key="1">
    <citation type="submission" date="2018-05" db="EMBL/GenBank/DDBJ databases">
        <authorList>
            <person name="Lanie J.A."/>
            <person name="Ng W.-L."/>
            <person name="Kazmierczak K.M."/>
            <person name="Andrzejewski T.M."/>
            <person name="Davidsen T.M."/>
            <person name="Wayne K.J."/>
            <person name="Tettelin H."/>
            <person name="Glass J.I."/>
            <person name="Rusch D."/>
            <person name="Podicherti R."/>
            <person name="Tsui H.-C.T."/>
            <person name="Winkler M.E."/>
        </authorList>
    </citation>
    <scope>NUCLEOTIDE SEQUENCE</scope>
</reference>
<organism evidence="2">
    <name type="scientific">marine metagenome</name>
    <dbReference type="NCBI Taxonomy" id="408172"/>
    <lineage>
        <taxon>unclassified sequences</taxon>
        <taxon>metagenomes</taxon>
        <taxon>ecological metagenomes</taxon>
    </lineage>
</organism>
<gene>
    <name evidence="2" type="ORF">METZ01_LOCUS164617</name>
</gene>
<feature type="transmembrane region" description="Helical" evidence="1">
    <location>
        <begin position="21"/>
        <end position="39"/>
    </location>
</feature>
<accession>A0A382BES9</accession>
<evidence type="ECO:0000313" key="2">
    <source>
        <dbReference type="EMBL" id="SVB11763.1"/>
    </source>
</evidence>